<dbReference type="PANTHER" id="PTHR42736:SF1">
    <property type="entry name" value="PROTEIN-GLUTAMINE GAMMA-GLUTAMYLTRANSFERASE"/>
    <property type="match status" value="1"/>
</dbReference>
<dbReference type="AlphaFoldDB" id="A0A8J3FTC1"/>
<evidence type="ECO:0000256" key="1">
    <source>
        <dbReference type="SAM" id="MobiDB-lite"/>
    </source>
</evidence>
<reference evidence="4" key="2">
    <citation type="submission" date="2020-09" db="EMBL/GenBank/DDBJ databases">
        <authorList>
            <person name="Sun Q."/>
            <person name="Zhou Y."/>
        </authorList>
    </citation>
    <scope>NUCLEOTIDE SEQUENCE</scope>
    <source>
        <strain evidence="4">CGMCC 4.5737</strain>
    </source>
</reference>
<feature type="transmembrane region" description="Helical" evidence="2">
    <location>
        <begin position="214"/>
        <end position="234"/>
    </location>
</feature>
<feature type="compositionally biased region" description="Basic and acidic residues" evidence="1">
    <location>
        <begin position="545"/>
        <end position="554"/>
    </location>
</feature>
<feature type="transmembrane region" description="Helical" evidence="2">
    <location>
        <begin position="175"/>
        <end position="193"/>
    </location>
</feature>
<dbReference type="EMBL" id="BMMK01000002">
    <property type="protein sequence ID" value="GGM37945.1"/>
    <property type="molecule type" value="Genomic_DNA"/>
</dbReference>
<feature type="transmembrane region" description="Helical" evidence="2">
    <location>
        <begin position="124"/>
        <end position="145"/>
    </location>
</feature>
<dbReference type="SUPFAM" id="SSF54001">
    <property type="entry name" value="Cysteine proteinases"/>
    <property type="match status" value="1"/>
</dbReference>
<feature type="transmembrane region" description="Helical" evidence="2">
    <location>
        <begin position="688"/>
        <end position="708"/>
    </location>
</feature>
<keyword evidence="2" id="KW-0812">Transmembrane</keyword>
<feature type="region of interest" description="Disordered" evidence="1">
    <location>
        <begin position="538"/>
        <end position="605"/>
    </location>
</feature>
<feature type="transmembrane region" description="Helical" evidence="2">
    <location>
        <begin position="73"/>
        <end position="93"/>
    </location>
</feature>
<keyword evidence="2" id="KW-1133">Transmembrane helix</keyword>
<comment type="caution">
    <text evidence="4">The sequence shown here is derived from an EMBL/GenBank/DDBJ whole genome shotgun (WGS) entry which is preliminary data.</text>
</comment>
<feature type="transmembrane region" description="Helical" evidence="2">
    <location>
        <begin position="152"/>
        <end position="169"/>
    </location>
</feature>
<feature type="transmembrane region" description="Helical" evidence="2">
    <location>
        <begin position="12"/>
        <end position="34"/>
    </location>
</feature>
<dbReference type="Pfam" id="PF11992">
    <property type="entry name" value="TgpA_N"/>
    <property type="match status" value="1"/>
</dbReference>
<feature type="domain" description="Transglutaminase-like" evidence="3">
    <location>
        <begin position="471"/>
        <end position="540"/>
    </location>
</feature>
<name>A0A8J3FTC1_9PSEU</name>
<dbReference type="SMART" id="SM00460">
    <property type="entry name" value="TGc"/>
    <property type="match status" value="1"/>
</dbReference>
<feature type="transmembrane region" description="Helical" evidence="2">
    <location>
        <begin position="40"/>
        <end position="61"/>
    </location>
</feature>
<evidence type="ECO:0000256" key="2">
    <source>
        <dbReference type="SAM" id="Phobius"/>
    </source>
</evidence>
<keyword evidence="2" id="KW-0472">Membrane</keyword>
<feature type="compositionally biased region" description="Low complexity" evidence="1">
    <location>
        <begin position="572"/>
        <end position="587"/>
    </location>
</feature>
<dbReference type="InterPro" id="IPR002931">
    <property type="entry name" value="Transglutaminase-like"/>
</dbReference>
<evidence type="ECO:0000259" key="3">
    <source>
        <dbReference type="SMART" id="SM00460"/>
    </source>
</evidence>
<dbReference type="InterPro" id="IPR052901">
    <property type="entry name" value="Bact_TGase-like"/>
</dbReference>
<proteinExistence type="predicted"/>
<sequence>MSAPSTADRPASLPVEPMVAGLAVVAAATSLSGVLTGFSWLAPVFLAVAVVVGAGIGLRAVNVPTFVVALGQMAALLCLLTLSFTNTGILGVVPGPAALGDLLEVLGKSVEQVRTGVPPVTATTPMVCLVTVALGLVAVVVDTLVVAAEAPAASGLVLLCVFAVPASLADRLLPWWSFAAGALGFALLLLVDGQHRHRRWRGVLGLPPARVGRSTAVPAAAAVGSLAVVAALVLGSSATFVGSAGRLPIGGTVNTGSTAIGLQPFTSLRGQLDRSKVVELFRVRNMTERQYLRAMTLSRFNAGKGWELGGVAEGVPARGPLPVREQPPGRQVDVEIEPLAYQDVWLPVYGIPLGLRRLPGSWRYDQGMGAVFSAQRQERPDRYVERALLPSARADQLRSAPPGATEVDPAYTELPPVSPRVLDLAHQLTDGMSTDFDRASAVRRFFHDPARGFRYSLRTEGAGGDALTDFLFNGRTGYCEQYASAMAVLLRAVGVPTRVAVGFTSGTDQGSYRLITTQDAHAWVEVYFPDYGWTTFDPTPLSDGRQTRQSHEASENTGPSAGATPTPETERPVPSAGESAAPPASTSRNPDGPVAQGPAGTAHSAPSTSARFSLAAVLGALGIAVLLLPFLLARHSRWGAGRTAWQVRTPVRDLSVETPTRWSIGGVLLVAALFVALAPTAWWPPTFVWVLLVLLLIASGLGALPALVRDAWRQDRLVAIAAGGPGAADAAWQELLAESWDRGEETDAADTLRAAARKLARAHDLDAAGRQSLRTVVSSIEREWYGGQEAGPELRPAVDEVRASLRRNAPLALRARLFPRSVLHPSTADRRERVDS</sequence>
<evidence type="ECO:0000313" key="5">
    <source>
        <dbReference type="Proteomes" id="UP000637578"/>
    </source>
</evidence>
<organism evidence="4 5">
    <name type="scientific">Longimycelium tulufanense</name>
    <dbReference type="NCBI Taxonomy" id="907463"/>
    <lineage>
        <taxon>Bacteria</taxon>
        <taxon>Bacillati</taxon>
        <taxon>Actinomycetota</taxon>
        <taxon>Actinomycetes</taxon>
        <taxon>Pseudonocardiales</taxon>
        <taxon>Pseudonocardiaceae</taxon>
        <taxon>Longimycelium</taxon>
    </lineage>
</organism>
<dbReference type="Pfam" id="PF01841">
    <property type="entry name" value="Transglut_core"/>
    <property type="match status" value="1"/>
</dbReference>
<dbReference type="RefSeq" id="WP_189053634.1">
    <property type="nucleotide sequence ID" value="NZ_BMMK01000002.1"/>
</dbReference>
<gene>
    <name evidence="4" type="ORF">GCM10012275_06230</name>
</gene>
<accession>A0A8J3FTC1</accession>
<keyword evidence="5" id="KW-1185">Reference proteome</keyword>
<feature type="transmembrane region" description="Helical" evidence="2">
    <location>
        <begin position="612"/>
        <end position="632"/>
    </location>
</feature>
<dbReference type="InterPro" id="IPR021878">
    <property type="entry name" value="TgpA_N"/>
</dbReference>
<dbReference type="InterPro" id="IPR038765">
    <property type="entry name" value="Papain-like_cys_pep_sf"/>
</dbReference>
<evidence type="ECO:0000313" key="4">
    <source>
        <dbReference type="EMBL" id="GGM37945.1"/>
    </source>
</evidence>
<dbReference type="PANTHER" id="PTHR42736">
    <property type="entry name" value="PROTEIN-GLUTAMINE GAMMA-GLUTAMYLTRANSFERASE"/>
    <property type="match status" value="1"/>
</dbReference>
<feature type="transmembrane region" description="Helical" evidence="2">
    <location>
        <begin position="662"/>
        <end position="682"/>
    </location>
</feature>
<dbReference type="Gene3D" id="3.10.620.30">
    <property type="match status" value="1"/>
</dbReference>
<reference evidence="4" key="1">
    <citation type="journal article" date="2014" name="Int. J. Syst. Evol. Microbiol.">
        <title>Complete genome sequence of Corynebacterium casei LMG S-19264T (=DSM 44701T), isolated from a smear-ripened cheese.</title>
        <authorList>
            <consortium name="US DOE Joint Genome Institute (JGI-PGF)"/>
            <person name="Walter F."/>
            <person name="Albersmeier A."/>
            <person name="Kalinowski J."/>
            <person name="Ruckert C."/>
        </authorList>
    </citation>
    <scope>NUCLEOTIDE SEQUENCE</scope>
    <source>
        <strain evidence="4">CGMCC 4.5737</strain>
    </source>
</reference>
<dbReference type="Proteomes" id="UP000637578">
    <property type="component" value="Unassembled WGS sequence"/>
</dbReference>
<protein>
    <submittedName>
        <fullName evidence="4">Transglutaminase</fullName>
    </submittedName>
</protein>